<gene>
    <name evidence="2" type="ORF">SLS58_001769</name>
</gene>
<dbReference type="PANTHER" id="PTHR47842:SF1">
    <property type="entry name" value="DUF676 DOMAIN-CONTAINING PROTEIN"/>
    <property type="match status" value="1"/>
</dbReference>
<evidence type="ECO:0000313" key="3">
    <source>
        <dbReference type="Proteomes" id="UP001521184"/>
    </source>
</evidence>
<organism evidence="2 3">
    <name type="scientific">Diplodia intermedia</name>
    <dbReference type="NCBI Taxonomy" id="856260"/>
    <lineage>
        <taxon>Eukaryota</taxon>
        <taxon>Fungi</taxon>
        <taxon>Dikarya</taxon>
        <taxon>Ascomycota</taxon>
        <taxon>Pezizomycotina</taxon>
        <taxon>Dothideomycetes</taxon>
        <taxon>Dothideomycetes incertae sedis</taxon>
        <taxon>Botryosphaeriales</taxon>
        <taxon>Botryosphaeriaceae</taxon>
        <taxon>Diplodia</taxon>
    </lineage>
</organism>
<sequence>MKKTLLLCFIHGFKGDDDTFRKHLRAVLDSTLHKVNVLTLTYPQYETRGDLLQNKVIDLEVANGTSSPTIDPSVRVVLCGHSMGESLNQLPARASFTDSKTGGIVAAETLLSISNEQPINPDSDSSTSQTTLLFPYIQGILAFDTPYLGISPGIVAHGAEGHWNTATAAYNAYSSVADTFGWGKKQGADPDVLAASKTLPAATSSSADSNVDTAVVPAWQKFGKIAMFAGAAGALAAAGGAAYMKREQLSEGWQFVGSHLEFVGCLARQEDMKKRLASVVTLSETLELGFADLYTQLGLAVQQQGSSATKWSSGVLGQERTFCIVPKTDIKKHFIPIVNDKATAETWAHTGMFDPKQHPNYYSMAETAVELVVNWTTSTSWYEEATGYDPPPRPEEAADESLTADEDLEMIEKPDVDQDDYEDLAESLMRRRP</sequence>
<name>A0ABR3U1X2_9PEZI</name>
<evidence type="ECO:0000313" key="2">
    <source>
        <dbReference type="EMBL" id="KAL1649195.1"/>
    </source>
</evidence>
<dbReference type="EMBL" id="JAKEKT020000007">
    <property type="protein sequence ID" value="KAL1649195.1"/>
    <property type="molecule type" value="Genomic_DNA"/>
</dbReference>
<feature type="compositionally biased region" description="Acidic residues" evidence="1">
    <location>
        <begin position="397"/>
        <end position="409"/>
    </location>
</feature>
<dbReference type="PANTHER" id="PTHR47842">
    <property type="entry name" value="EXPRESSED PROTEIN"/>
    <property type="match status" value="1"/>
</dbReference>
<comment type="caution">
    <text evidence="2">The sequence shown here is derived from an EMBL/GenBank/DDBJ whole genome shotgun (WGS) entry which is preliminary data.</text>
</comment>
<accession>A0ABR3U1X2</accession>
<keyword evidence="3" id="KW-1185">Reference proteome</keyword>
<evidence type="ECO:0008006" key="4">
    <source>
        <dbReference type="Google" id="ProtNLM"/>
    </source>
</evidence>
<feature type="region of interest" description="Disordered" evidence="1">
    <location>
        <begin position="383"/>
        <end position="433"/>
    </location>
</feature>
<reference evidence="2 3" key="1">
    <citation type="journal article" date="2023" name="Plant Dis.">
        <title>First Report of Diplodia intermedia Causing Canker and Dieback Diseases on Apple Trees in Canada.</title>
        <authorList>
            <person name="Ellouze W."/>
            <person name="Ilyukhin E."/>
            <person name="Sulman M."/>
            <person name="Ali S."/>
        </authorList>
    </citation>
    <scope>NUCLEOTIDE SEQUENCE [LARGE SCALE GENOMIC DNA]</scope>
    <source>
        <strain evidence="2 3">M45-28</strain>
    </source>
</reference>
<evidence type="ECO:0000256" key="1">
    <source>
        <dbReference type="SAM" id="MobiDB-lite"/>
    </source>
</evidence>
<protein>
    <recommendedName>
        <fullName evidence="4">DUF676 domain-containing protein</fullName>
    </recommendedName>
</protein>
<dbReference type="Proteomes" id="UP001521184">
    <property type="component" value="Unassembled WGS sequence"/>
</dbReference>
<proteinExistence type="predicted"/>